<comment type="caution">
    <text evidence="1">The sequence shown here is derived from an EMBL/GenBank/DDBJ whole genome shotgun (WGS) entry which is preliminary data.</text>
</comment>
<dbReference type="RefSeq" id="WP_025385131.1">
    <property type="nucleotide sequence ID" value="NZ_LCUA01000019.1"/>
</dbReference>
<accession>A0A0W0WY69</accession>
<dbReference type="PATRIC" id="fig|29423.5.peg.2497"/>
<gene>
    <name evidence="1" type="ORF">Loak_2378</name>
</gene>
<sequence>MKPIFAKENGRWSTVYHSEKYQDVHYVGFKVKFAESEELQTLTIKTTAHYSSALSYSIDGNPDVICDEHSWVNALLQAANQDGYFAERPKEFELHTEESEYWYALTEKCKQAIWQEHREVMELFRHSFTAGSAIALPNTQPGPKYRHEDVAKLTSSL</sequence>
<protein>
    <submittedName>
        <fullName evidence="1">Uncharacterized protein</fullName>
    </submittedName>
</protein>
<evidence type="ECO:0000313" key="2">
    <source>
        <dbReference type="Proteomes" id="UP000054858"/>
    </source>
</evidence>
<dbReference type="Proteomes" id="UP000054858">
    <property type="component" value="Unassembled WGS sequence"/>
</dbReference>
<reference evidence="1 2" key="1">
    <citation type="submission" date="2015-11" db="EMBL/GenBank/DDBJ databases">
        <title>Genomic analysis of 38 Legionella species identifies large and diverse effector repertoires.</title>
        <authorList>
            <person name="Burstein D."/>
            <person name="Amaro F."/>
            <person name="Zusman T."/>
            <person name="Lifshitz Z."/>
            <person name="Cohen O."/>
            <person name="Gilbert J.A."/>
            <person name="Pupko T."/>
            <person name="Shuman H.A."/>
            <person name="Segal G."/>
        </authorList>
    </citation>
    <scope>NUCLEOTIDE SEQUENCE [LARGE SCALE GENOMIC DNA]</scope>
    <source>
        <strain evidence="1 2">Oak Ridge-10</strain>
    </source>
</reference>
<name>A0A0W0WY69_9GAMM</name>
<proteinExistence type="predicted"/>
<dbReference type="EMBL" id="LNYP01000031">
    <property type="protein sequence ID" value="KTD37242.1"/>
    <property type="molecule type" value="Genomic_DNA"/>
</dbReference>
<dbReference type="AlphaFoldDB" id="A0A0W0WY69"/>
<evidence type="ECO:0000313" key="1">
    <source>
        <dbReference type="EMBL" id="KTD37242.1"/>
    </source>
</evidence>
<organism evidence="1 2">
    <name type="scientific">Legionella oakridgensis</name>
    <dbReference type="NCBI Taxonomy" id="29423"/>
    <lineage>
        <taxon>Bacteria</taxon>
        <taxon>Pseudomonadati</taxon>
        <taxon>Pseudomonadota</taxon>
        <taxon>Gammaproteobacteria</taxon>
        <taxon>Legionellales</taxon>
        <taxon>Legionellaceae</taxon>
        <taxon>Legionella</taxon>
    </lineage>
</organism>